<protein>
    <submittedName>
        <fullName evidence="1">Virulence-associated protein VapD</fullName>
    </submittedName>
</protein>
<keyword evidence="2" id="KW-1185">Reference proteome</keyword>
<proteinExistence type="predicted"/>
<name>A0ABU1T2Z5_9ACTO</name>
<dbReference type="Gene3D" id="3.30.70.240">
    <property type="match status" value="1"/>
</dbReference>
<evidence type="ECO:0000313" key="1">
    <source>
        <dbReference type="EMBL" id="MDR6939225.1"/>
    </source>
</evidence>
<comment type="caution">
    <text evidence="1">The sequence shown here is derived from an EMBL/GenBank/DDBJ whole genome shotgun (WGS) entry which is preliminary data.</text>
</comment>
<evidence type="ECO:0000313" key="2">
    <source>
        <dbReference type="Proteomes" id="UP001266099"/>
    </source>
</evidence>
<reference evidence="1 2" key="1">
    <citation type="submission" date="2023-07" db="EMBL/GenBank/DDBJ databases">
        <title>Sequencing the genomes of 1000 actinobacteria strains.</title>
        <authorList>
            <person name="Klenk H.-P."/>
        </authorList>
    </citation>
    <scope>NUCLEOTIDE SEQUENCE [LARGE SCALE GENOMIC DNA]</scope>
    <source>
        <strain evidence="1 2">DSM 15539</strain>
    </source>
</reference>
<organism evidence="1 2">
    <name type="scientific">Arcanobacterium hippocoleae</name>
    <dbReference type="NCBI Taxonomy" id="149017"/>
    <lineage>
        <taxon>Bacteria</taxon>
        <taxon>Bacillati</taxon>
        <taxon>Actinomycetota</taxon>
        <taxon>Actinomycetes</taxon>
        <taxon>Actinomycetales</taxon>
        <taxon>Actinomycetaceae</taxon>
        <taxon>Arcanobacterium</taxon>
    </lineage>
</organism>
<dbReference type="EMBL" id="JAVDUJ010000001">
    <property type="protein sequence ID" value="MDR6939225.1"/>
    <property type="molecule type" value="Genomic_DNA"/>
</dbReference>
<sequence length="152" mass="17559">MAITRKAFNFDFDISQLKEHYPSASPFGYKRAWSDVKTFMESHGFQHSQYSGYESAQLLDDFEAYRIFYGLQEKYPWFSQCARVATMTDIGKRHDVLSYLKEHEKENGLATSPARDEKTSLAGEINMARCAAQELNAECSLFSQTREHFTIL</sequence>
<dbReference type="RefSeq" id="WP_309955743.1">
    <property type="nucleotide sequence ID" value="NZ_JAVDUJ010000001.1"/>
</dbReference>
<dbReference type="Proteomes" id="UP001266099">
    <property type="component" value="Unassembled WGS sequence"/>
</dbReference>
<gene>
    <name evidence="1" type="ORF">J2S36_000768</name>
</gene>
<accession>A0ABU1T2Z5</accession>